<evidence type="ECO:0000256" key="7">
    <source>
        <dbReference type="ARBA" id="ARBA00023268"/>
    </source>
</evidence>
<dbReference type="Proteomes" id="UP000504617">
    <property type="component" value="Unplaced"/>
</dbReference>
<dbReference type="InterPro" id="IPR050951">
    <property type="entry name" value="Retrovirus_Pol_polyprotein"/>
</dbReference>
<evidence type="ECO:0000313" key="11">
    <source>
        <dbReference type="Proteomes" id="UP000504617"/>
    </source>
</evidence>
<proteinExistence type="inferred from homology"/>
<name>A0A6I9XZW5_9SAUR</name>
<feature type="domain" description="Reverse transcriptase" evidence="9">
    <location>
        <begin position="2"/>
        <end position="53"/>
    </location>
</feature>
<feature type="transmembrane region" description="Helical" evidence="8">
    <location>
        <begin position="140"/>
        <end position="167"/>
    </location>
</feature>
<dbReference type="GeneID" id="106547014"/>
<dbReference type="Gene3D" id="1.10.1450.10">
    <property type="entry name" value="Tetraspanin"/>
    <property type="match status" value="1"/>
</dbReference>
<feature type="domain" description="Reverse transcriptase/retrotransposon-derived protein RNase H-like" evidence="10">
    <location>
        <begin position="89"/>
        <end position="139"/>
    </location>
</feature>
<evidence type="ECO:0000259" key="9">
    <source>
        <dbReference type="Pfam" id="PF00078"/>
    </source>
</evidence>
<dbReference type="SUPFAM" id="SSF48652">
    <property type="entry name" value="Tetraspanin"/>
    <property type="match status" value="1"/>
</dbReference>
<dbReference type="PANTHER" id="PTHR37984:SF5">
    <property type="entry name" value="PROTEIN NYNRIN-LIKE"/>
    <property type="match status" value="1"/>
</dbReference>
<accession>A0A6I9XZW5</accession>
<dbReference type="SUPFAM" id="SSF56672">
    <property type="entry name" value="DNA/RNA polymerases"/>
    <property type="match status" value="1"/>
</dbReference>
<dbReference type="GO" id="GO:0016020">
    <property type="term" value="C:membrane"/>
    <property type="evidence" value="ECO:0007669"/>
    <property type="project" value="UniProtKB-SubCell"/>
</dbReference>
<dbReference type="Pfam" id="PF00078">
    <property type="entry name" value="RVT_1"/>
    <property type="match status" value="1"/>
</dbReference>
<dbReference type="AlphaFoldDB" id="A0A6I9XZW5"/>
<sequence>MVYLDDILIYTETREEHVKLVHMVLKKLRAELYAKLSKCEFYQESVDYLGYQISHKGIEMDPAKVKAVTEWEAPRTRGSKPKSSKPLDWTMECQAAFEKLKRLFAEEPVLKHSDMDAPFVVQADASDVAVGAILLQASQVVLTFVGFFLWGTSLFLLFGGIFVILTYKNYGAFFPNQFFPLPGWLAILTAALLLLAGLLAVYNPVRNSHYSQGILMYLLLVLFCLETSSVAMTQVYSAKACYQLKSSLGHFFHQYNGSSPHHCSTEMVNSVHKQLKCCGIYNYTDWTEGLPKYLQNGHVLVPESCCKETFLDCNGDLNQSEKLFNEGCLMKLQKRLRFITQYMDWCCVLAICLEVLAAISNGILMKAPPAQDFHIMDSSAFS</sequence>
<dbReference type="InterPro" id="IPR008952">
    <property type="entry name" value="Tetraspanin_EC2_sf"/>
</dbReference>
<dbReference type="OrthoDB" id="10033535at2759"/>
<evidence type="ECO:0000256" key="4">
    <source>
        <dbReference type="ARBA" id="ARBA00022692"/>
    </source>
</evidence>
<evidence type="ECO:0000256" key="5">
    <source>
        <dbReference type="ARBA" id="ARBA00022989"/>
    </source>
</evidence>
<dbReference type="Pfam" id="PF17919">
    <property type="entry name" value="RT_RNaseH_2"/>
    <property type="match status" value="1"/>
</dbReference>
<dbReference type="Gene3D" id="3.30.70.270">
    <property type="match status" value="2"/>
</dbReference>
<keyword evidence="6 8" id="KW-0472">Membrane</keyword>
<reference evidence="12" key="1">
    <citation type="submission" date="2025-08" db="UniProtKB">
        <authorList>
            <consortium name="RefSeq"/>
        </authorList>
    </citation>
    <scope>IDENTIFICATION</scope>
    <source>
        <tissue evidence="12">Skeletal muscle</tissue>
    </source>
</reference>
<dbReference type="GO" id="GO:0004523">
    <property type="term" value="F:RNA-DNA hybrid ribonuclease activity"/>
    <property type="evidence" value="ECO:0007669"/>
    <property type="project" value="UniProtKB-EC"/>
</dbReference>
<comment type="subcellular location">
    <subcellularLocation>
        <location evidence="1">Membrane</location>
        <topology evidence="1">Multi-pass membrane protein</topology>
    </subcellularLocation>
</comment>
<protein>
    <recommendedName>
        <fullName evidence="3">ribonuclease H</fullName>
        <ecNumber evidence="3">3.1.26.4</ecNumber>
    </recommendedName>
</protein>
<evidence type="ECO:0000256" key="8">
    <source>
        <dbReference type="SAM" id="Phobius"/>
    </source>
</evidence>
<gene>
    <name evidence="12" type="primary">LOC106547014</name>
</gene>
<comment type="similarity">
    <text evidence="2">Belongs to the beta type-B retroviral polymerase family. HERV class-II K(HML-2) pol subfamily.</text>
</comment>
<feature type="transmembrane region" description="Helical" evidence="8">
    <location>
        <begin position="214"/>
        <end position="236"/>
    </location>
</feature>
<keyword evidence="7" id="KW-0511">Multifunctional enzyme</keyword>
<feature type="transmembrane region" description="Helical" evidence="8">
    <location>
        <begin position="342"/>
        <end position="364"/>
    </location>
</feature>
<dbReference type="InterPro" id="IPR000477">
    <property type="entry name" value="RT_dom"/>
</dbReference>
<dbReference type="InterPro" id="IPR043128">
    <property type="entry name" value="Rev_trsase/Diguanyl_cyclase"/>
</dbReference>
<dbReference type="InterPro" id="IPR041577">
    <property type="entry name" value="RT_RNaseH_2"/>
</dbReference>
<evidence type="ECO:0000313" key="12">
    <source>
        <dbReference type="RefSeq" id="XP_013919511.1"/>
    </source>
</evidence>
<dbReference type="PANTHER" id="PTHR37984">
    <property type="entry name" value="PROTEIN CBG26694"/>
    <property type="match status" value="1"/>
</dbReference>
<dbReference type="InterPro" id="IPR043502">
    <property type="entry name" value="DNA/RNA_pol_sf"/>
</dbReference>
<evidence type="ECO:0000256" key="6">
    <source>
        <dbReference type="ARBA" id="ARBA00023136"/>
    </source>
</evidence>
<dbReference type="RefSeq" id="XP_013919511.1">
    <property type="nucleotide sequence ID" value="XM_014064036.1"/>
</dbReference>
<keyword evidence="4 8" id="KW-0812">Transmembrane</keyword>
<keyword evidence="5 8" id="KW-1133">Transmembrane helix</keyword>
<keyword evidence="11" id="KW-1185">Reference proteome</keyword>
<evidence type="ECO:0000259" key="10">
    <source>
        <dbReference type="Pfam" id="PF17919"/>
    </source>
</evidence>
<dbReference type="Pfam" id="PF00335">
    <property type="entry name" value="Tetraspanin"/>
    <property type="match status" value="1"/>
</dbReference>
<dbReference type="EC" id="3.1.26.4" evidence="3"/>
<dbReference type="InterPro" id="IPR018499">
    <property type="entry name" value="Tetraspanin/Peripherin"/>
</dbReference>
<dbReference type="KEGG" id="tsr:106547014"/>
<organism evidence="11 12">
    <name type="scientific">Thamnophis sirtalis</name>
    <dbReference type="NCBI Taxonomy" id="35019"/>
    <lineage>
        <taxon>Eukaryota</taxon>
        <taxon>Metazoa</taxon>
        <taxon>Chordata</taxon>
        <taxon>Craniata</taxon>
        <taxon>Vertebrata</taxon>
        <taxon>Euteleostomi</taxon>
        <taxon>Lepidosauria</taxon>
        <taxon>Squamata</taxon>
        <taxon>Bifurcata</taxon>
        <taxon>Unidentata</taxon>
        <taxon>Episquamata</taxon>
        <taxon>Toxicofera</taxon>
        <taxon>Serpentes</taxon>
        <taxon>Colubroidea</taxon>
        <taxon>Colubridae</taxon>
        <taxon>Natricinae</taxon>
        <taxon>Thamnophis</taxon>
    </lineage>
</organism>
<evidence type="ECO:0000256" key="2">
    <source>
        <dbReference type="ARBA" id="ARBA00010879"/>
    </source>
</evidence>
<evidence type="ECO:0000256" key="1">
    <source>
        <dbReference type="ARBA" id="ARBA00004141"/>
    </source>
</evidence>
<evidence type="ECO:0000256" key="3">
    <source>
        <dbReference type="ARBA" id="ARBA00012180"/>
    </source>
</evidence>
<feature type="transmembrane region" description="Helical" evidence="8">
    <location>
        <begin position="179"/>
        <end position="202"/>
    </location>
</feature>